<keyword evidence="1" id="KW-0812">Transmembrane</keyword>
<protein>
    <submittedName>
        <fullName evidence="2">Uncharacterized protein</fullName>
    </submittedName>
</protein>
<evidence type="ECO:0000256" key="1">
    <source>
        <dbReference type="SAM" id="Phobius"/>
    </source>
</evidence>
<evidence type="ECO:0000313" key="2">
    <source>
        <dbReference type="EMBL" id="CDW20938.1"/>
    </source>
</evidence>
<accession>A0A0K2T4I5</accession>
<sequence>MLQKVTQSRLNLNISLVMILTTKNNINTISHSISLFPTFRWSGYFFLILYQEFVWFSIRTSILFFQIVVPYCVYLHPRIIFSDSWFTHLFIISDVSRVN</sequence>
<keyword evidence="1" id="KW-1133">Transmembrane helix</keyword>
<dbReference type="AlphaFoldDB" id="A0A0K2T4I5"/>
<reference evidence="2" key="1">
    <citation type="submission" date="2014-05" db="EMBL/GenBank/DDBJ databases">
        <authorList>
            <person name="Chronopoulou M."/>
        </authorList>
    </citation>
    <scope>NUCLEOTIDE SEQUENCE</scope>
    <source>
        <tissue evidence="2">Whole organism</tissue>
    </source>
</reference>
<dbReference type="EMBL" id="HACA01003577">
    <property type="protein sequence ID" value="CDW20938.1"/>
    <property type="molecule type" value="Transcribed_RNA"/>
</dbReference>
<organism evidence="2">
    <name type="scientific">Lepeophtheirus salmonis</name>
    <name type="common">Salmon louse</name>
    <name type="synonym">Caligus salmonis</name>
    <dbReference type="NCBI Taxonomy" id="72036"/>
    <lineage>
        <taxon>Eukaryota</taxon>
        <taxon>Metazoa</taxon>
        <taxon>Ecdysozoa</taxon>
        <taxon>Arthropoda</taxon>
        <taxon>Crustacea</taxon>
        <taxon>Multicrustacea</taxon>
        <taxon>Hexanauplia</taxon>
        <taxon>Copepoda</taxon>
        <taxon>Siphonostomatoida</taxon>
        <taxon>Caligidae</taxon>
        <taxon>Lepeophtheirus</taxon>
    </lineage>
</organism>
<keyword evidence="1" id="KW-0472">Membrane</keyword>
<feature type="transmembrane region" description="Helical" evidence="1">
    <location>
        <begin position="53"/>
        <end position="74"/>
    </location>
</feature>
<name>A0A0K2T4I5_LEPSM</name>
<proteinExistence type="predicted"/>